<evidence type="ECO:0000256" key="7">
    <source>
        <dbReference type="SAM" id="MobiDB-lite"/>
    </source>
</evidence>
<dbReference type="GO" id="GO:0048813">
    <property type="term" value="P:dendrite morphogenesis"/>
    <property type="evidence" value="ECO:0007669"/>
    <property type="project" value="UniProtKB-ARBA"/>
</dbReference>
<comment type="caution">
    <text evidence="10">The sequence shown here is derived from an EMBL/GenBank/DDBJ whole genome shotgun (WGS) entry which is preliminary data.</text>
</comment>
<organism evidence="10 11">
    <name type="scientific">Cardiocondyla obscurior</name>
    <dbReference type="NCBI Taxonomy" id="286306"/>
    <lineage>
        <taxon>Eukaryota</taxon>
        <taxon>Metazoa</taxon>
        <taxon>Ecdysozoa</taxon>
        <taxon>Arthropoda</taxon>
        <taxon>Hexapoda</taxon>
        <taxon>Insecta</taxon>
        <taxon>Pterygota</taxon>
        <taxon>Neoptera</taxon>
        <taxon>Endopterygota</taxon>
        <taxon>Hymenoptera</taxon>
        <taxon>Apocrita</taxon>
        <taxon>Aculeata</taxon>
        <taxon>Formicoidea</taxon>
        <taxon>Formicidae</taxon>
        <taxon>Myrmicinae</taxon>
        <taxon>Cardiocondyla</taxon>
    </lineage>
</organism>
<feature type="compositionally biased region" description="Low complexity" evidence="7">
    <location>
        <begin position="440"/>
        <end position="456"/>
    </location>
</feature>
<dbReference type="GO" id="GO:0030707">
    <property type="term" value="P:follicle cell of egg chamber development"/>
    <property type="evidence" value="ECO:0007669"/>
    <property type="project" value="UniProtKB-ARBA"/>
</dbReference>
<feature type="region of interest" description="Disordered" evidence="7">
    <location>
        <begin position="405"/>
        <end position="464"/>
    </location>
</feature>
<keyword evidence="5" id="KW-0539">Nucleus</keyword>
<gene>
    <name evidence="10" type="ORF">PUN28_014134</name>
</gene>
<feature type="compositionally biased region" description="Basic and acidic residues" evidence="7">
    <location>
        <begin position="176"/>
        <end position="191"/>
    </location>
</feature>
<dbReference type="GO" id="GO:0007423">
    <property type="term" value="P:sensory organ development"/>
    <property type="evidence" value="ECO:0007669"/>
    <property type="project" value="UniProtKB-ARBA"/>
</dbReference>
<dbReference type="GO" id="GO:0006357">
    <property type="term" value="P:regulation of transcription by RNA polymerase II"/>
    <property type="evidence" value="ECO:0007669"/>
    <property type="project" value="TreeGrafter"/>
</dbReference>
<dbReference type="Pfam" id="PF00651">
    <property type="entry name" value="BTB"/>
    <property type="match status" value="1"/>
</dbReference>
<evidence type="ECO:0000313" key="11">
    <source>
        <dbReference type="Proteomes" id="UP001430953"/>
    </source>
</evidence>
<keyword evidence="6" id="KW-0863">Zinc-finger</keyword>
<accession>A0AAW2F2B1</accession>
<dbReference type="FunFam" id="3.30.710.10:FF:000118">
    <property type="entry name" value="Abrupt, isoform B"/>
    <property type="match status" value="1"/>
</dbReference>
<evidence type="ECO:0000259" key="9">
    <source>
        <dbReference type="PROSITE" id="PS50157"/>
    </source>
</evidence>
<dbReference type="Gene3D" id="3.30.160.60">
    <property type="entry name" value="Classic Zinc Finger"/>
    <property type="match status" value="1"/>
</dbReference>
<evidence type="ECO:0000256" key="6">
    <source>
        <dbReference type="PROSITE-ProRule" id="PRU00042"/>
    </source>
</evidence>
<feature type="compositionally biased region" description="Basic and acidic residues" evidence="7">
    <location>
        <begin position="141"/>
        <end position="150"/>
    </location>
</feature>
<evidence type="ECO:0000256" key="2">
    <source>
        <dbReference type="ARBA" id="ARBA00022473"/>
    </source>
</evidence>
<dbReference type="GO" id="GO:0005634">
    <property type="term" value="C:nucleus"/>
    <property type="evidence" value="ECO:0007669"/>
    <property type="project" value="UniProtKB-SubCell"/>
</dbReference>
<dbReference type="PROSITE" id="PS50097">
    <property type="entry name" value="BTB"/>
    <property type="match status" value="1"/>
</dbReference>
<feature type="domain" description="BTB" evidence="8">
    <location>
        <begin position="32"/>
        <end position="97"/>
    </location>
</feature>
<dbReference type="SUPFAM" id="SSF57667">
    <property type="entry name" value="beta-beta-alpha zinc fingers"/>
    <property type="match status" value="1"/>
</dbReference>
<keyword evidence="2" id="KW-0217">Developmental protein</keyword>
<feature type="domain" description="C2H2-type" evidence="9">
    <location>
        <begin position="353"/>
        <end position="381"/>
    </location>
</feature>
<dbReference type="SMART" id="SM00355">
    <property type="entry name" value="ZnF_C2H2"/>
    <property type="match status" value="2"/>
</dbReference>
<sequence>MVDTQHFCLRWNNYQSSITSAFENLRDDEDFVDVTLACDGKSLKAHRVVLSACSPYFRELLKSTPCKHPVIVLQDVAFSDLHALVEFIYHGEVNVHQRSLSSFLKTAEVLRVSGLTQQADQTDRDELSHVRALAAGGNHLPFHDKSEETFPRGGSPTPVTPTPTTVQQLLRRAQIRRNERRTPDPHDESAKRPRVPSPPLNNNDATPTDFSMVKNNHLSTKVEGNGVHDENSLVEDNIKCEPLELTGGNGGGNAGNNEDSSDSGAAASDRPPASASSNEHEPEPEHTSAQNFLPESKLFTSTPGSFNFSMAALTTDHTPLSVKFPGLGHGLQTPDLAGTSQGLLAGSGASDEFRCEPCNKNLTSLTRLKRHIQNVHTRPSKEPICNICKRVYSSLNSLRNHKSIYHRQHNKSEQQRKEVAQAREWQRDQREHTERNYSAQQQVQQQQQQQQQQHQHQAQHPRMG</sequence>
<dbReference type="InterPro" id="IPR013087">
    <property type="entry name" value="Znf_C2H2_type"/>
</dbReference>
<comment type="subcellular location">
    <subcellularLocation>
        <location evidence="1">Nucleus</location>
    </subcellularLocation>
</comment>
<dbReference type="SMART" id="SM00225">
    <property type="entry name" value="BTB"/>
    <property type="match status" value="1"/>
</dbReference>
<evidence type="ECO:0000256" key="4">
    <source>
        <dbReference type="ARBA" id="ARBA00022737"/>
    </source>
</evidence>
<proteinExistence type="predicted"/>
<dbReference type="InterPro" id="IPR011333">
    <property type="entry name" value="SKP1/BTB/POZ_sf"/>
</dbReference>
<feature type="region of interest" description="Disordered" evidence="7">
    <location>
        <begin position="242"/>
        <end position="296"/>
    </location>
</feature>
<feature type="region of interest" description="Disordered" evidence="7">
    <location>
        <begin position="135"/>
        <end position="211"/>
    </location>
</feature>
<feature type="compositionally biased region" description="Low complexity" evidence="7">
    <location>
        <begin position="262"/>
        <end position="277"/>
    </location>
</feature>
<reference evidence="10 11" key="1">
    <citation type="submission" date="2023-03" db="EMBL/GenBank/DDBJ databases">
        <title>High recombination rates correlate with genetic variation in Cardiocondyla obscurior ants.</title>
        <authorList>
            <person name="Errbii M."/>
        </authorList>
    </citation>
    <scope>NUCLEOTIDE SEQUENCE [LARGE SCALE GENOMIC DNA]</scope>
    <source>
        <strain evidence="10">Alpha-2009</strain>
        <tissue evidence="10">Whole body</tissue>
    </source>
</reference>
<keyword evidence="6" id="KW-0862">Zinc</keyword>
<evidence type="ECO:0008006" key="12">
    <source>
        <dbReference type="Google" id="ProtNLM"/>
    </source>
</evidence>
<dbReference type="InterPro" id="IPR051095">
    <property type="entry name" value="Dros_DevTransReg"/>
</dbReference>
<evidence type="ECO:0000256" key="1">
    <source>
        <dbReference type="ARBA" id="ARBA00004123"/>
    </source>
</evidence>
<dbReference type="AlphaFoldDB" id="A0AAW2F2B1"/>
<keyword evidence="11" id="KW-1185">Reference proteome</keyword>
<dbReference type="CDD" id="cd18315">
    <property type="entry name" value="BTB_POZ_BAB-like"/>
    <property type="match status" value="1"/>
</dbReference>
<evidence type="ECO:0000259" key="8">
    <source>
        <dbReference type="PROSITE" id="PS50097"/>
    </source>
</evidence>
<dbReference type="InterPro" id="IPR036236">
    <property type="entry name" value="Znf_C2H2_sf"/>
</dbReference>
<name>A0AAW2F2B1_9HYME</name>
<dbReference type="SUPFAM" id="SSF54695">
    <property type="entry name" value="POZ domain"/>
    <property type="match status" value="1"/>
</dbReference>
<evidence type="ECO:0000313" key="10">
    <source>
        <dbReference type="EMBL" id="KAL0108794.1"/>
    </source>
</evidence>
<evidence type="ECO:0000256" key="5">
    <source>
        <dbReference type="ARBA" id="ARBA00023242"/>
    </source>
</evidence>
<dbReference type="PROSITE" id="PS50157">
    <property type="entry name" value="ZINC_FINGER_C2H2_2"/>
    <property type="match status" value="1"/>
</dbReference>
<dbReference type="Proteomes" id="UP001430953">
    <property type="component" value="Unassembled WGS sequence"/>
</dbReference>
<keyword evidence="4" id="KW-0677">Repeat</keyword>
<dbReference type="EMBL" id="JADYXP020000015">
    <property type="protein sequence ID" value="KAL0108794.1"/>
    <property type="molecule type" value="Genomic_DNA"/>
</dbReference>
<dbReference type="InterPro" id="IPR000210">
    <property type="entry name" value="BTB/POZ_dom"/>
</dbReference>
<feature type="compositionally biased region" description="Polar residues" evidence="7">
    <location>
        <begin position="287"/>
        <end position="296"/>
    </location>
</feature>
<protein>
    <recommendedName>
        <fullName evidence="12">Broad-complex</fullName>
    </recommendedName>
</protein>
<dbReference type="PROSITE" id="PS00028">
    <property type="entry name" value="ZINC_FINGER_C2H2_1"/>
    <property type="match status" value="2"/>
</dbReference>
<keyword evidence="3" id="KW-0479">Metal-binding</keyword>
<dbReference type="GO" id="GO:0008270">
    <property type="term" value="F:zinc ion binding"/>
    <property type="evidence" value="ECO:0007669"/>
    <property type="project" value="UniProtKB-KW"/>
</dbReference>
<dbReference type="Gene3D" id="3.30.710.10">
    <property type="entry name" value="Potassium Channel Kv1.1, Chain A"/>
    <property type="match status" value="1"/>
</dbReference>
<feature type="compositionally biased region" description="Basic and acidic residues" evidence="7">
    <location>
        <begin position="410"/>
        <end position="435"/>
    </location>
</feature>
<dbReference type="GO" id="GO:0061061">
    <property type="term" value="P:muscle structure development"/>
    <property type="evidence" value="ECO:0007669"/>
    <property type="project" value="UniProtKB-ARBA"/>
</dbReference>
<evidence type="ECO:0000256" key="3">
    <source>
        <dbReference type="ARBA" id="ARBA00022723"/>
    </source>
</evidence>
<dbReference type="PANTHER" id="PTHR23110">
    <property type="entry name" value="BTB DOMAIN TRANSCRIPTION FACTOR"/>
    <property type="match status" value="1"/>
</dbReference>
<feature type="compositionally biased region" description="Polar residues" evidence="7">
    <location>
        <begin position="200"/>
        <end position="211"/>
    </location>
</feature>
<dbReference type="PANTHER" id="PTHR23110:SF99">
    <property type="entry name" value="BROAD-COMPLEX CORE PROTEIN ISOFORM 6"/>
    <property type="match status" value="1"/>
</dbReference>